<keyword evidence="3" id="KW-1185">Reference proteome</keyword>
<keyword evidence="1" id="KW-0732">Signal</keyword>
<gene>
    <name evidence="2" type="ORF">SV7mr_28690</name>
</gene>
<accession>A0A517SW39</accession>
<proteinExistence type="predicted"/>
<organism evidence="2 3">
    <name type="scientific">Stieleria bergensis</name>
    <dbReference type="NCBI Taxonomy" id="2528025"/>
    <lineage>
        <taxon>Bacteria</taxon>
        <taxon>Pseudomonadati</taxon>
        <taxon>Planctomycetota</taxon>
        <taxon>Planctomycetia</taxon>
        <taxon>Pirellulales</taxon>
        <taxon>Pirellulaceae</taxon>
        <taxon>Stieleria</taxon>
    </lineage>
</organism>
<dbReference type="AlphaFoldDB" id="A0A517SW39"/>
<evidence type="ECO:0000313" key="3">
    <source>
        <dbReference type="Proteomes" id="UP000315003"/>
    </source>
</evidence>
<name>A0A517SW39_9BACT</name>
<evidence type="ECO:0008006" key="4">
    <source>
        <dbReference type="Google" id="ProtNLM"/>
    </source>
</evidence>
<protein>
    <recommendedName>
        <fullName evidence="4">PEP-CTERM protein-sorting domain-containing protein</fullName>
    </recommendedName>
</protein>
<feature type="signal peptide" evidence="1">
    <location>
        <begin position="1"/>
        <end position="21"/>
    </location>
</feature>
<reference evidence="2 3" key="1">
    <citation type="submission" date="2019-02" db="EMBL/GenBank/DDBJ databases">
        <title>Deep-cultivation of Planctomycetes and their phenomic and genomic characterization uncovers novel biology.</title>
        <authorList>
            <person name="Wiegand S."/>
            <person name="Jogler M."/>
            <person name="Boedeker C."/>
            <person name="Pinto D."/>
            <person name="Vollmers J."/>
            <person name="Rivas-Marin E."/>
            <person name="Kohn T."/>
            <person name="Peeters S.H."/>
            <person name="Heuer A."/>
            <person name="Rast P."/>
            <person name="Oberbeckmann S."/>
            <person name="Bunk B."/>
            <person name="Jeske O."/>
            <person name="Meyerdierks A."/>
            <person name="Storesund J.E."/>
            <person name="Kallscheuer N."/>
            <person name="Luecker S."/>
            <person name="Lage O.M."/>
            <person name="Pohl T."/>
            <person name="Merkel B.J."/>
            <person name="Hornburger P."/>
            <person name="Mueller R.-W."/>
            <person name="Bruemmer F."/>
            <person name="Labrenz M."/>
            <person name="Spormann A.M."/>
            <person name="Op den Camp H."/>
            <person name="Overmann J."/>
            <person name="Amann R."/>
            <person name="Jetten M.S.M."/>
            <person name="Mascher T."/>
            <person name="Medema M.H."/>
            <person name="Devos D.P."/>
            <person name="Kaster A.-K."/>
            <person name="Ovreas L."/>
            <person name="Rohde M."/>
            <person name="Galperin M.Y."/>
            <person name="Jogler C."/>
        </authorList>
    </citation>
    <scope>NUCLEOTIDE SEQUENCE [LARGE SCALE GENOMIC DNA]</scope>
    <source>
        <strain evidence="2 3">SV_7m_r</strain>
    </source>
</reference>
<evidence type="ECO:0000256" key="1">
    <source>
        <dbReference type="SAM" id="SignalP"/>
    </source>
</evidence>
<dbReference type="EMBL" id="CP036272">
    <property type="protein sequence ID" value="QDT60349.1"/>
    <property type="molecule type" value="Genomic_DNA"/>
</dbReference>
<sequence length="338" mass="34682" precursor="true">MLKKLFTTLLPVLMLASTAQAGLQGSALLALSDIKIVRVSDDQVISGTFDVNTTELDAGGPFVRVSSALTNSISEVTRGGVTEEVLGTFQISSANGGGSIVSTSGSFGPAYIGTNASPADNDFTIQAADYVRADSAFGGSFVDIVEPNLGGGILNIAGLPPIGPTPLVPVPPTGGFGTTYADFNVGSLDGPVTAGSANIVNNSSQIRFQANSNETVRLDFTATSDLFLAHTGTPNLGGTASTSLQVTINEVFNGGSNFLGPVFPELNQSISLSPNGAGPSTYTFSDDLSSVEFDLNVGSTYEITINQKSAIAVVPEPSSAIIFSVLAAVPCLMRRRKS</sequence>
<dbReference type="Proteomes" id="UP000315003">
    <property type="component" value="Chromosome"/>
</dbReference>
<feature type="chain" id="PRO_5022145441" description="PEP-CTERM protein-sorting domain-containing protein" evidence="1">
    <location>
        <begin position="22"/>
        <end position="338"/>
    </location>
</feature>
<evidence type="ECO:0000313" key="2">
    <source>
        <dbReference type="EMBL" id="QDT60349.1"/>
    </source>
</evidence>
<dbReference type="RefSeq" id="WP_145272925.1">
    <property type="nucleotide sequence ID" value="NZ_CP036272.1"/>
</dbReference>